<dbReference type="PANTHER" id="PTHR43156">
    <property type="entry name" value="STAGE II SPORULATION PROTEIN E-RELATED"/>
    <property type="match status" value="1"/>
</dbReference>
<dbReference type="Pfam" id="PF07228">
    <property type="entry name" value="SpoIIE"/>
    <property type="match status" value="1"/>
</dbReference>
<dbReference type="Proteomes" id="UP000233256">
    <property type="component" value="Unassembled WGS sequence"/>
</dbReference>
<evidence type="ECO:0000256" key="2">
    <source>
        <dbReference type="SAM" id="Coils"/>
    </source>
</evidence>
<dbReference type="Gene3D" id="3.30.450.40">
    <property type="match status" value="1"/>
</dbReference>
<dbReference type="AlphaFoldDB" id="A0A2N1PP98"/>
<dbReference type="InterPro" id="IPR029016">
    <property type="entry name" value="GAF-like_dom_sf"/>
</dbReference>
<dbReference type="EMBL" id="PGXC01000007">
    <property type="protein sequence ID" value="PKK90161.1"/>
    <property type="molecule type" value="Genomic_DNA"/>
</dbReference>
<evidence type="ECO:0000313" key="5">
    <source>
        <dbReference type="EMBL" id="PKK90161.1"/>
    </source>
</evidence>
<reference evidence="5 6" key="1">
    <citation type="journal article" date="2017" name="ISME J.">
        <title>Potential for microbial H2 and metal transformations associated with novel bacteria and archaea in deep terrestrial subsurface sediments.</title>
        <authorList>
            <person name="Hernsdorf A.W."/>
            <person name="Amano Y."/>
            <person name="Miyakawa K."/>
            <person name="Ise K."/>
            <person name="Suzuki Y."/>
            <person name="Anantharaman K."/>
            <person name="Probst A."/>
            <person name="Burstein D."/>
            <person name="Thomas B.C."/>
            <person name="Banfield J.F."/>
        </authorList>
    </citation>
    <scope>NUCLEOTIDE SEQUENCE [LARGE SCALE GENOMIC DNA]</scope>
    <source>
        <strain evidence="5">HGW-Wallbacteria-1</strain>
    </source>
</reference>
<sequence length="578" mass="64418">MMTSDVNVITSSLPLFNRLRTLVPECTWRRLDPRHCHGKIPETPLLLVDAGDFLHSEGRSLISDPPGPSVVLLARSREKDSIPQAVMAAARQVITLPLSRQELLNLISSVSDEHSPVSGRMTSGVVITDSLSSENETEQLRNDLREKCRELSRVRKDLQRKNQELSTIHKVGEIVKTTFVLEELSRMIVELVTSVMACSRCSILVIDDREGDLLIKGAKGLSITLEENARIRTRGAITMRILETGEHLMVNDIEAQMGLAIDRNKGYHSGSFISYPIKVRGEIIGIINVADKLDSQPFNAKDLKLLETLTSQVGLTLENFRMSQELLDKERIQKELEIAWDIQTNLLQKQGIRNSRFGLWVYNRPAREMGGDFYNFSWNEGNRLDLFLADVSGKGIPAALVMVMLRSYLKISRFSFADCGGLLTYLNDLLLEDISDEMFVTAFSASLDLETMTLRFANGGHLYPLLFRNGSVFELMARGHILGMFENIDYEESEIVLKSGDTVVFYTDGINEAMDAGHNEFGKANLVNCVAGCLESIVQSGGDVDGDFIIGEVCSVVDQFTTGMDQSDDQTLLVLNIP</sequence>
<feature type="coiled-coil region" evidence="2">
    <location>
        <begin position="134"/>
        <end position="168"/>
    </location>
</feature>
<evidence type="ECO:0000256" key="1">
    <source>
        <dbReference type="ARBA" id="ARBA00022801"/>
    </source>
</evidence>
<keyword evidence="1" id="KW-0378">Hydrolase</keyword>
<dbReference type="InterPro" id="IPR003018">
    <property type="entry name" value="GAF"/>
</dbReference>
<dbReference type="Gene3D" id="3.60.40.10">
    <property type="entry name" value="PPM-type phosphatase domain"/>
    <property type="match status" value="1"/>
</dbReference>
<proteinExistence type="predicted"/>
<dbReference type="SUPFAM" id="SSF81606">
    <property type="entry name" value="PP2C-like"/>
    <property type="match status" value="1"/>
</dbReference>
<evidence type="ECO:0000313" key="6">
    <source>
        <dbReference type="Proteomes" id="UP000233256"/>
    </source>
</evidence>
<accession>A0A2N1PP98</accession>
<name>A0A2N1PP98_9BACT</name>
<feature type="domain" description="PPM-type phosphatase" evidence="4">
    <location>
        <begin position="354"/>
        <end position="577"/>
    </location>
</feature>
<dbReference type="InterPro" id="IPR036457">
    <property type="entry name" value="PPM-type-like_dom_sf"/>
</dbReference>
<dbReference type="SUPFAM" id="SSF55781">
    <property type="entry name" value="GAF domain-like"/>
    <property type="match status" value="1"/>
</dbReference>
<dbReference type="InterPro" id="IPR001932">
    <property type="entry name" value="PPM-type_phosphatase-like_dom"/>
</dbReference>
<dbReference type="Pfam" id="PF01590">
    <property type="entry name" value="GAF"/>
    <property type="match status" value="1"/>
</dbReference>
<dbReference type="PANTHER" id="PTHR43156:SF2">
    <property type="entry name" value="STAGE II SPORULATION PROTEIN E"/>
    <property type="match status" value="1"/>
</dbReference>
<evidence type="ECO:0000259" key="3">
    <source>
        <dbReference type="SMART" id="SM00065"/>
    </source>
</evidence>
<feature type="domain" description="GAF" evidence="3">
    <location>
        <begin position="180"/>
        <end position="327"/>
    </location>
</feature>
<gene>
    <name evidence="5" type="ORF">CVV64_10555</name>
</gene>
<organism evidence="5 6">
    <name type="scientific">Candidatus Wallbacteria bacterium HGW-Wallbacteria-1</name>
    <dbReference type="NCBI Taxonomy" id="2013854"/>
    <lineage>
        <taxon>Bacteria</taxon>
        <taxon>Candidatus Walliibacteriota</taxon>
    </lineage>
</organism>
<evidence type="ECO:0008006" key="7">
    <source>
        <dbReference type="Google" id="ProtNLM"/>
    </source>
</evidence>
<dbReference type="SMART" id="SM00331">
    <property type="entry name" value="PP2C_SIG"/>
    <property type="match status" value="1"/>
</dbReference>
<dbReference type="InterPro" id="IPR052016">
    <property type="entry name" value="Bact_Sigma-Reg"/>
</dbReference>
<protein>
    <recommendedName>
        <fullName evidence="7">PPM-type phosphatase domain-containing protein</fullName>
    </recommendedName>
</protein>
<evidence type="ECO:0000259" key="4">
    <source>
        <dbReference type="SMART" id="SM00331"/>
    </source>
</evidence>
<dbReference type="SMART" id="SM00065">
    <property type="entry name" value="GAF"/>
    <property type="match status" value="1"/>
</dbReference>
<dbReference type="GO" id="GO:0016791">
    <property type="term" value="F:phosphatase activity"/>
    <property type="evidence" value="ECO:0007669"/>
    <property type="project" value="TreeGrafter"/>
</dbReference>
<comment type="caution">
    <text evidence="5">The sequence shown here is derived from an EMBL/GenBank/DDBJ whole genome shotgun (WGS) entry which is preliminary data.</text>
</comment>
<keyword evidence="2" id="KW-0175">Coiled coil</keyword>